<sequence>MPRSDLGNYDLEPVPTLPVHLQEIEYSSFQPPGLFELIQKSCPNSTQVPIIPISYRGASSIQRPTPELWTLVKVFQASSNQCQQKYGNGLSYSVQALDDLSTSEPTTGRSDFSASFDWQAKGNAVLQHQDELENARDALWNEIPAL</sequence>
<dbReference type="AlphaFoldDB" id="A0A9W9MZW7"/>
<proteinExistence type="predicted"/>
<organism evidence="1 2">
    <name type="scientific">Penicillium cf. griseofulvum</name>
    <dbReference type="NCBI Taxonomy" id="2972120"/>
    <lineage>
        <taxon>Eukaryota</taxon>
        <taxon>Fungi</taxon>
        <taxon>Dikarya</taxon>
        <taxon>Ascomycota</taxon>
        <taxon>Pezizomycotina</taxon>
        <taxon>Eurotiomycetes</taxon>
        <taxon>Eurotiomycetidae</taxon>
        <taxon>Eurotiales</taxon>
        <taxon>Aspergillaceae</taxon>
        <taxon>Penicillium</taxon>
    </lineage>
</organism>
<dbReference type="EMBL" id="JAPQKP010000001">
    <property type="protein sequence ID" value="KAJ5210601.1"/>
    <property type="molecule type" value="Genomic_DNA"/>
</dbReference>
<reference evidence="1" key="2">
    <citation type="journal article" date="2023" name="IMA Fungus">
        <title>Comparative genomic study of the Penicillium genus elucidates a diverse pangenome and 15 lateral gene transfer events.</title>
        <authorList>
            <person name="Petersen C."/>
            <person name="Sorensen T."/>
            <person name="Nielsen M.R."/>
            <person name="Sondergaard T.E."/>
            <person name="Sorensen J.L."/>
            <person name="Fitzpatrick D.A."/>
            <person name="Frisvad J.C."/>
            <person name="Nielsen K.L."/>
        </authorList>
    </citation>
    <scope>NUCLEOTIDE SEQUENCE</scope>
    <source>
        <strain evidence="1">IBT 16849</strain>
    </source>
</reference>
<dbReference type="Proteomes" id="UP001150879">
    <property type="component" value="Unassembled WGS sequence"/>
</dbReference>
<comment type="caution">
    <text evidence="1">The sequence shown here is derived from an EMBL/GenBank/DDBJ whole genome shotgun (WGS) entry which is preliminary data.</text>
</comment>
<protein>
    <submittedName>
        <fullName evidence="1">Uncharacterized protein</fullName>
    </submittedName>
</protein>
<accession>A0A9W9MZW7</accession>
<evidence type="ECO:0000313" key="2">
    <source>
        <dbReference type="Proteomes" id="UP001150879"/>
    </source>
</evidence>
<gene>
    <name evidence="1" type="ORF">N7472_000740</name>
</gene>
<name>A0A9W9MZW7_9EURO</name>
<evidence type="ECO:0000313" key="1">
    <source>
        <dbReference type="EMBL" id="KAJ5210601.1"/>
    </source>
</evidence>
<reference evidence="1" key="1">
    <citation type="submission" date="2022-11" db="EMBL/GenBank/DDBJ databases">
        <authorList>
            <person name="Petersen C."/>
        </authorList>
    </citation>
    <scope>NUCLEOTIDE SEQUENCE</scope>
    <source>
        <strain evidence="1">IBT 16849</strain>
    </source>
</reference>
<keyword evidence="2" id="KW-1185">Reference proteome</keyword>